<proteinExistence type="predicted"/>
<dbReference type="SUPFAM" id="SSF52317">
    <property type="entry name" value="Class I glutamine amidotransferase-like"/>
    <property type="match status" value="1"/>
</dbReference>
<keyword evidence="1" id="KW-0315">Glutamine amidotransferase</keyword>
<dbReference type="EMBL" id="VSSQ01026779">
    <property type="protein sequence ID" value="MPM75672.1"/>
    <property type="molecule type" value="Genomic_DNA"/>
</dbReference>
<organism evidence="3">
    <name type="scientific">bioreactor metagenome</name>
    <dbReference type="NCBI Taxonomy" id="1076179"/>
    <lineage>
        <taxon>unclassified sequences</taxon>
        <taxon>metagenomes</taxon>
        <taxon>ecological metagenomes</taxon>
    </lineage>
</organism>
<keyword evidence="3" id="KW-0032">Aminotransferase</keyword>
<dbReference type="PANTHER" id="PTHR43418">
    <property type="entry name" value="MULTIFUNCTIONAL TRYPTOPHAN BIOSYNTHESIS PROTEIN-RELATED"/>
    <property type="match status" value="1"/>
</dbReference>
<sequence length="196" mass="21150">MTVLIDNYDSFSYNLYQALGGLDCDIKVVRNDELNVEELKALNPAAIVISPGPGRCEDAGIIIEVVKRLAADIPILGVCLGHQAICTAFGATVTYASKLYHGKQSNAFLDLNSPLFSGLELVQKVGRYHSLSVVESTLSPDLVCTAHSDDGQVMAVQHTTYPLFGVQFHPESILTPNGEIMLRNFLSLAAKKGGRT</sequence>
<dbReference type="PRINTS" id="PR00099">
    <property type="entry name" value="CPSGATASE"/>
</dbReference>
<dbReference type="CDD" id="cd01743">
    <property type="entry name" value="GATase1_Anthranilate_Synthase"/>
    <property type="match status" value="1"/>
</dbReference>
<dbReference type="FunFam" id="3.40.50.880:FF:000003">
    <property type="entry name" value="Anthranilate synthase component II"/>
    <property type="match status" value="1"/>
</dbReference>
<reference evidence="3" key="1">
    <citation type="submission" date="2019-08" db="EMBL/GenBank/DDBJ databases">
        <authorList>
            <person name="Kucharzyk K."/>
            <person name="Murdoch R.W."/>
            <person name="Higgins S."/>
            <person name="Loffler F."/>
        </authorList>
    </citation>
    <scope>NUCLEOTIDE SEQUENCE</scope>
</reference>
<dbReference type="PRINTS" id="PR00096">
    <property type="entry name" value="GATASE"/>
</dbReference>
<dbReference type="InterPro" id="IPR029062">
    <property type="entry name" value="Class_I_gatase-like"/>
</dbReference>
<protein>
    <submittedName>
        <fullName evidence="3">Aminodeoxychorismate/anthranilate synthase component 2</fullName>
        <ecNumber evidence="3">2.6.1.85</ecNumber>
    </submittedName>
</protein>
<dbReference type="Gene3D" id="3.40.50.880">
    <property type="match status" value="1"/>
</dbReference>
<dbReference type="InterPro" id="IPR050472">
    <property type="entry name" value="Anth_synth/Amidotransfase"/>
</dbReference>
<dbReference type="GO" id="GO:0004049">
    <property type="term" value="F:anthranilate synthase activity"/>
    <property type="evidence" value="ECO:0007669"/>
    <property type="project" value="TreeGrafter"/>
</dbReference>
<evidence type="ECO:0000313" key="3">
    <source>
        <dbReference type="EMBL" id="MPM75672.1"/>
    </source>
</evidence>
<evidence type="ECO:0000256" key="1">
    <source>
        <dbReference type="ARBA" id="ARBA00022962"/>
    </source>
</evidence>
<keyword evidence="3" id="KW-0808">Transferase</keyword>
<dbReference type="InterPro" id="IPR006221">
    <property type="entry name" value="TrpG/PapA_dom"/>
</dbReference>
<name>A0A645CFN9_9ZZZZ</name>
<dbReference type="AlphaFoldDB" id="A0A645CFN9"/>
<dbReference type="PROSITE" id="PS51273">
    <property type="entry name" value="GATASE_TYPE_1"/>
    <property type="match status" value="1"/>
</dbReference>
<comment type="caution">
    <text evidence="3">The sequence shown here is derived from an EMBL/GenBank/DDBJ whole genome shotgun (WGS) entry which is preliminary data.</text>
</comment>
<dbReference type="NCBIfam" id="TIGR00566">
    <property type="entry name" value="trpG_papA"/>
    <property type="match status" value="1"/>
</dbReference>
<dbReference type="PANTHER" id="PTHR43418:SF4">
    <property type="entry name" value="MULTIFUNCTIONAL TRYPTOPHAN BIOSYNTHESIS PROTEIN"/>
    <property type="match status" value="1"/>
</dbReference>
<dbReference type="EC" id="2.6.1.85" evidence="3"/>
<accession>A0A645CFN9</accession>
<dbReference type="InterPro" id="IPR017926">
    <property type="entry name" value="GATASE"/>
</dbReference>
<dbReference type="GO" id="GO:0046820">
    <property type="term" value="F:4-amino-4-deoxychorismate synthase activity"/>
    <property type="evidence" value="ECO:0007669"/>
    <property type="project" value="UniProtKB-EC"/>
</dbReference>
<dbReference type="GO" id="GO:0000162">
    <property type="term" value="P:L-tryptophan biosynthetic process"/>
    <property type="evidence" value="ECO:0007669"/>
    <property type="project" value="TreeGrafter"/>
</dbReference>
<dbReference type="GO" id="GO:0005829">
    <property type="term" value="C:cytosol"/>
    <property type="evidence" value="ECO:0007669"/>
    <property type="project" value="TreeGrafter"/>
</dbReference>
<dbReference type="PRINTS" id="PR00097">
    <property type="entry name" value="ANTSNTHASEII"/>
</dbReference>
<gene>
    <name evidence="3" type="primary">pabA_16</name>
    <name evidence="3" type="ORF">SDC9_122666</name>
</gene>
<dbReference type="Pfam" id="PF00117">
    <property type="entry name" value="GATase"/>
    <property type="match status" value="1"/>
</dbReference>
<evidence type="ECO:0000259" key="2">
    <source>
        <dbReference type="Pfam" id="PF00117"/>
    </source>
</evidence>
<feature type="domain" description="Glutamine amidotransferase" evidence="2">
    <location>
        <begin position="3"/>
        <end position="186"/>
    </location>
</feature>